<accession>A0A8H6REX0</accession>
<dbReference type="GO" id="GO:0046576">
    <property type="term" value="F:rhamnogalacturonan alpha-L-rhamnopyranosyl-(1-&gt;4)-alpha-D-galactopyranosyluronide lyase activity"/>
    <property type="evidence" value="ECO:0007669"/>
    <property type="project" value="UniProtKB-ARBA"/>
</dbReference>
<comment type="caution">
    <text evidence="11">The sequence shown here is derived from an EMBL/GenBank/DDBJ whole genome shotgun (WGS) entry which is preliminary data.</text>
</comment>
<evidence type="ECO:0000256" key="4">
    <source>
        <dbReference type="ARBA" id="ARBA00022729"/>
    </source>
</evidence>
<comment type="similarity">
    <text evidence="2 10">Belongs to the glycosyl hydrolase 28 family.</text>
</comment>
<dbReference type="GO" id="GO:0005576">
    <property type="term" value="C:extracellular region"/>
    <property type="evidence" value="ECO:0007669"/>
    <property type="project" value="UniProtKB-SubCell"/>
</dbReference>
<dbReference type="EMBL" id="JABCIY010000193">
    <property type="protein sequence ID" value="KAF7189232.1"/>
    <property type="molecule type" value="Genomic_DNA"/>
</dbReference>
<dbReference type="InterPro" id="IPR000743">
    <property type="entry name" value="Glyco_hydro_28"/>
</dbReference>
<evidence type="ECO:0000256" key="5">
    <source>
        <dbReference type="ARBA" id="ARBA00022801"/>
    </source>
</evidence>
<dbReference type="PANTHER" id="PTHR31736:SF19">
    <property type="entry name" value="PECTIN LYASE SUPERFAMILY PROTEIN-RELATED"/>
    <property type="match status" value="1"/>
</dbReference>
<gene>
    <name evidence="11" type="ORF">HII31_09385</name>
</gene>
<dbReference type="PANTHER" id="PTHR31736">
    <property type="match status" value="1"/>
</dbReference>
<sequence>MPILLRVGLFLCPLYPHLPIQSFLTEAVEAFTFVLSCLQIVQYVLQIEQVLDMLSSILFSALLGLTAPVAAQSADIAGSVGPKTSIADKKAVATCDITDYGVKADGETDISDAINEAFAACKTGGVVVIPEGDYALSTWVTLNGGEAWALQLDGTIYRTGTDGGNMIFIEHTSDFEIFSSTGAGAVQGYGYEFHKDGDYGARILRFYDVTNFSVHDIILVDAPAFHFSLDTCDSGEVYNMLIRGGNMGGLDGIDVWSTNIYLHDIMVTNKDECVTVKSPSTNILIENVYCNWSGGCAMGSLGEDVDVSNITYRNVYTWSSNQMYMIKSNGGSGTVSGVLLENFIGHGNAYSLDIDQYWSSMDAVSGDGVQLSNIVISNWTGTEADGMERGPIKIMCADGAPCTGIDITDFSMWTESGDSQTYSCRSAYTSLDEAPFCLEAGSGDAYSATTMTATAAPDGYTAPTMAADLADSFGTTASIPIPTFPASFFPGVAPVSTLAAAA</sequence>
<dbReference type="Gene3D" id="2.160.20.10">
    <property type="entry name" value="Single-stranded right-handed beta-helix, Pectin lyase-like"/>
    <property type="match status" value="1"/>
</dbReference>
<keyword evidence="6" id="KW-1015">Disulfide bond</keyword>
<dbReference type="Proteomes" id="UP000660729">
    <property type="component" value="Unassembled WGS sequence"/>
</dbReference>
<evidence type="ECO:0000256" key="8">
    <source>
        <dbReference type="ARBA" id="ARBA00023295"/>
    </source>
</evidence>
<reference evidence="11" key="1">
    <citation type="submission" date="2020-04" db="EMBL/GenBank/DDBJ databases">
        <title>Draft genome resource of the tomato pathogen Pseudocercospora fuligena.</title>
        <authorList>
            <person name="Zaccaron A."/>
        </authorList>
    </citation>
    <scope>NUCLEOTIDE SEQUENCE</scope>
    <source>
        <strain evidence="11">PF001</strain>
    </source>
</reference>
<dbReference type="GO" id="GO:0004650">
    <property type="term" value="F:polygalacturonase activity"/>
    <property type="evidence" value="ECO:0007669"/>
    <property type="project" value="InterPro"/>
</dbReference>
<protein>
    <submittedName>
        <fullName evidence="11">Putative rhamnogalacturonase B</fullName>
    </submittedName>
</protein>
<dbReference type="InterPro" id="IPR012334">
    <property type="entry name" value="Pectin_lyas_fold"/>
</dbReference>
<proteinExistence type="inferred from homology"/>
<comment type="subcellular location">
    <subcellularLocation>
        <location evidence="1">Secreted</location>
    </subcellularLocation>
</comment>
<keyword evidence="12" id="KW-1185">Reference proteome</keyword>
<evidence type="ECO:0000256" key="1">
    <source>
        <dbReference type="ARBA" id="ARBA00004613"/>
    </source>
</evidence>
<dbReference type="InterPro" id="IPR011050">
    <property type="entry name" value="Pectin_lyase_fold/virulence"/>
</dbReference>
<dbReference type="GO" id="GO:0071555">
    <property type="term" value="P:cell wall organization"/>
    <property type="evidence" value="ECO:0007669"/>
    <property type="project" value="UniProtKB-KW"/>
</dbReference>
<dbReference type="Pfam" id="PF00295">
    <property type="entry name" value="Glyco_hydro_28"/>
    <property type="match status" value="1"/>
</dbReference>
<keyword evidence="8 10" id="KW-0326">Glycosidase</keyword>
<evidence type="ECO:0000313" key="11">
    <source>
        <dbReference type="EMBL" id="KAF7189232.1"/>
    </source>
</evidence>
<evidence type="ECO:0000256" key="3">
    <source>
        <dbReference type="ARBA" id="ARBA00022525"/>
    </source>
</evidence>
<evidence type="ECO:0000313" key="12">
    <source>
        <dbReference type="Proteomes" id="UP000660729"/>
    </source>
</evidence>
<keyword evidence="7" id="KW-0325">Glycoprotein</keyword>
<dbReference type="GO" id="GO:0000272">
    <property type="term" value="P:polysaccharide catabolic process"/>
    <property type="evidence" value="ECO:0007669"/>
    <property type="project" value="UniProtKB-KW"/>
</dbReference>
<evidence type="ECO:0000256" key="6">
    <source>
        <dbReference type="ARBA" id="ARBA00023157"/>
    </source>
</evidence>
<keyword evidence="4" id="KW-0732">Signal</keyword>
<evidence type="ECO:0000256" key="7">
    <source>
        <dbReference type="ARBA" id="ARBA00023180"/>
    </source>
</evidence>
<dbReference type="OrthoDB" id="2268901at2759"/>
<organism evidence="11 12">
    <name type="scientific">Pseudocercospora fuligena</name>
    <dbReference type="NCBI Taxonomy" id="685502"/>
    <lineage>
        <taxon>Eukaryota</taxon>
        <taxon>Fungi</taxon>
        <taxon>Dikarya</taxon>
        <taxon>Ascomycota</taxon>
        <taxon>Pezizomycotina</taxon>
        <taxon>Dothideomycetes</taxon>
        <taxon>Dothideomycetidae</taxon>
        <taxon>Mycosphaerellales</taxon>
        <taxon>Mycosphaerellaceae</taxon>
        <taxon>Pseudocercospora</taxon>
    </lineage>
</organism>
<evidence type="ECO:0000256" key="2">
    <source>
        <dbReference type="ARBA" id="ARBA00008834"/>
    </source>
</evidence>
<evidence type="ECO:0000256" key="9">
    <source>
        <dbReference type="ARBA" id="ARBA00023316"/>
    </source>
</evidence>
<name>A0A8H6REX0_9PEZI</name>
<dbReference type="AlphaFoldDB" id="A0A8H6REX0"/>
<evidence type="ECO:0000256" key="10">
    <source>
        <dbReference type="RuleBase" id="RU361169"/>
    </source>
</evidence>
<dbReference type="SUPFAM" id="SSF51126">
    <property type="entry name" value="Pectin lyase-like"/>
    <property type="match status" value="1"/>
</dbReference>
<keyword evidence="9" id="KW-0961">Cell wall biogenesis/degradation</keyword>
<keyword evidence="5 10" id="KW-0378">Hydrolase</keyword>
<keyword evidence="3" id="KW-0964">Secreted</keyword>